<dbReference type="InterPro" id="IPR047831">
    <property type="entry name" value="GPR180/TMEM145"/>
</dbReference>
<feature type="domain" description="GPR180/TMEM145 transmembrane" evidence="2">
    <location>
        <begin position="199"/>
        <end position="363"/>
    </location>
</feature>
<keyword evidence="1" id="KW-0812">Transmembrane</keyword>
<accession>A0A1I7X1J1</accession>
<protein>
    <submittedName>
        <fullName evidence="4">GpcrRhopsn4 domain-containing protein</fullName>
    </submittedName>
</protein>
<sequence length="482" mass="56125">MRNTHCPLCETYEHKDALNVDMIEKCCRLPVIFFVILTAVVYIDAVHVVGQWSTKHRRVKVVTKFGFQQTVALDRANSRGFVFGNVTARGFDNTTRPVLFALVPHTHINSFHGDSQYGESCAIMMQNLTNLGFESRCFTDGIRGDIFRWIPCIEGQLCKFERYEYILRYWFLLLSMSLFYRSKFYIKFKDSLEMYFITLILYLVLSGILSKGQRLVKHSTTPDRMRLLSCIVTLKTVGVALQSFNVFIFALDGKGIFIARIFGEILRIVATQLLCLLLILLARGWGLCSRQDSLSKCCIVMWGTLAAAHLILFFCNFLFYGFQVFVYDVLHEIDIFTSWPGYGQLLIRILFALSFLTEIRQLIIRFKIILVLKKKIIKDFFQDDLNHKLGAILLLLSVIKPSLFLLWGINYYNIYIYVYTVIRPYFLCQSYTQLGKLFLLWHRSKTTNLAFTPPNLEMKIVWTDKRVGYVILIIRDRFSIFV</sequence>
<evidence type="ECO:0000259" key="2">
    <source>
        <dbReference type="Pfam" id="PF10192"/>
    </source>
</evidence>
<feature type="transmembrane region" description="Helical" evidence="1">
    <location>
        <begin position="230"/>
        <end position="251"/>
    </location>
</feature>
<feature type="transmembrane region" description="Helical" evidence="1">
    <location>
        <begin position="302"/>
        <end position="325"/>
    </location>
</feature>
<dbReference type="Pfam" id="PF10192">
    <property type="entry name" value="GPR180-TMEM145_TM"/>
    <property type="match status" value="1"/>
</dbReference>
<dbReference type="Proteomes" id="UP000095283">
    <property type="component" value="Unplaced"/>
</dbReference>
<feature type="transmembrane region" description="Helical" evidence="1">
    <location>
        <begin position="257"/>
        <end position="281"/>
    </location>
</feature>
<dbReference type="PANTHER" id="PTHR23252:SF43">
    <property type="entry name" value="INTIMAL THICKNESS RELATED RECEPTOR IRP DOMAIN-CONTAINING PROTEIN"/>
    <property type="match status" value="1"/>
</dbReference>
<dbReference type="GO" id="GO:0019236">
    <property type="term" value="P:response to pheromone"/>
    <property type="evidence" value="ECO:0007669"/>
    <property type="project" value="InterPro"/>
</dbReference>
<reference evidence="4" key="1">
    <citation type="submission" date="2016-11" db="UniProtKB">
        <authorList>
            <consortium name="WormBaseParasite"/>
        </authorList>
    </citation>
    <scope>IDENTIFICATION</scope>
</reference>
<feature type="transmembrane region" description="Helical" evidence="1">
    <location>
        <begin position="169"/>
        <end position="186"/>
    </location>
</feature>
<feature type="transmembrane region" description="Helical" evidence="1">
    <location>
        <begin position="31"/>
        <end position="50"/>
    </location>
</feature>
<dbReference type="PANTHER" id="PTHR23252">
    <property type="entry name" value="INTIMAL THICKNESS RECEPTOR-RELATED"/>
    <property type="match status" value="1"/>
</dbReference>
<evidence type="ECO:0000313" key="4">
    <source>
        <dbReference type="WBParaSite" id="Hba_11307"/>
    </source>
</evidence>
<feature type="transmembrane region" description="Helical" evidence="1">
    <location>
        <begin position="389"/>
        <end position="408"/>
    </location>
</feature>
<name>A0A1I7X1J1_HETBA</name>
<feature type="transmembrane region" description="Helical" evidence="1">
    <location>
        <begin position="192"/>
        <end position="209"/>
    </location>
</feature>
<evidence type="ECO:0000313" key="3">
    <source>
        <dbReference type="Proteomes" id="UP000095283"/>
    </source>
</evidence>
<dbReference type="AlphaFoldDB" id="A0A1I7X1J1"/>
<keyword evidence="1" id="KW-1133">Transmembrane helix</keyword>
<proteinExistence type="predicted"/>
<dbReference type="InterPro" id="IPR019336">
    <property type="entry name" value="GPR180/TMEM145_TM"/>
</dbReference>
<evidence type="ECO:0000256" key="1">
    <source>
        <dbReference type="SAM" id="Phobius"/>
    </source>
</evidence>
<keyword evidence="3" id="KW-1185">Reference proteome</keyword>
<keyword evidence="1" id="KW-0472">Membrane</keyword>
<dbReference type="WBParaSite" id="Hba_11307">
    <property type="protein sequence ID" value="Hba_11307"/>
    <property type="gene ID" value="Hba_11307"/>
</dbReference>
<dbReference type="GO" id="GO:0007186">
    <property type="term" value="P:G protein-coupled receptor signaling pathway"/>
    <property type="evidence" value="ECO:0007669"/>
    <property type="project" value="InterPro"/>
</dbReference>
<organism evidence="3 4">
    <name type="scientific">Heterorhabditis bacteriophora</name>
    <name type="common">Entomopathogenic nematode worm</name>
    <dbReference type="NCBI Taxonomy" id="37862"/>
    <lineage>
        <taxon>Eukaryota</taxon>
        <taxon>Metazoa</taxon>
        <taxon>Ecdysozoa</taxon>
        <taxon>Nematoda</taxon>
        <taxon>Chromadorea</taxon>
        <taxon>Rhabditida</taxon>
        <taxon>Rhabditina</taxon>
        <taxon>Rhabditomorpha</taxon>
        <taxon>Strongyloidea</taxon>
        <taxon>Heterorhabditidae</taxon>
        <taxon>Heterorhabditis</taxon>
    </lineage>
</organism>